<feature type="transmembrane region" description="Helical" evidence="8">
    <location>
        <begin position="171"/>
        <end position="193"/>
    </location>
</feature>
<feature type="domain" description="Major facilitator superfamily (MFS) profile" evidence="9">
    <location>
        <begin position="47"/>
        <end position="529"/>
    </location>
</feature>
<feature type="transmembrane region" description="Helical" evidence="8">
    <location>
        <begin position="199"/>
        <end position="218"/>
    </location>
</feature>
<evidence type="ECO:0000256" key="6">
    <source>
        <dbReference type="ARBA" id="ARBA00023136"/>
    </source>
</evidence>
<feature type="transmembrane region" description="Helical" evidence="8">
    <location>
        <begin position="324"/>
        <end position="345"/>
    </location>
</feature>
<organism evidence="10 11">
    <name type="scientific">Mucor plumbeus</name>
    <dbReference type="NCBI Taxonomy" id="97098"/>
    <lineage>
        <taxon>Eukaryota</taxon>
        <taxon>Fungi</taxon>
        <taxon>Fungi incertae sedis</taxon>
        <taxon>Mucoromycota</taxon>
        <taxon>Mucoromycotina</taxon>
        <taxon>Mucoromycetes</taxon>
        <taxon>Mucorales</taxon>
        <taxon>Mucorineae</taxon>
        <taxon>Mucoraceae</taxon>
        <taxon>Mucor</taxon>
    </lineage>
</organism>
<dbReference type="PROSITE" id="PS50850">
    <property type="entry name" value="MFS"/>
    <property type="match status" value="1"/>
</dbReference>
<feature type="transmembrane region" description="Helical" evidence="8">
    <location>
        <begin position="112"/>
        <end position="132"/>
    </location>
</feature>
<dbReference type="GO" id="GO:0022857">
    <property type="term" value="F:transmembrane transporter activity"/>
    <property type="evidence" value="ECO:0007669"/>
    <property type="project" value="InterPro"/>
</dbReference>
<accession>A0A8H7UTC0</accession>
<keyword evidence="3 7" id="KW-0813">Transport</keyword>
<evidence type="ECO:0000256" key="3">
    <source>
        <dbReference type="ARBA" id="ARBA00022448"/>
    </source>
</evidence>
<comment type="caution">
    <text evidence="10">The sequence shown here is derived from an EMBL/GenBank/DDBJ whole genome shotgun (WGS) entry which is preliminary data.</text>
</comment>
<feature type="transmembrane region" description="Helical" evidence="8">
    <location>
        <begin position="503"/>
        <end position="522"/>
    </location>
</feature>
<dbReference type="Pfam" id="PF00083">
    <property type="entry name" value="Sugar_tr"/>
    <property type="match status" value="2"/>
</dbReference>
<evidence type="ECO:0000256" key="2">
    <source>
        <dbReference type="ARBA" id="ARBA00010992"/>
    </source>
</evidence>
<dbReference type="PANTHER" id="PTHR48020:SF12">
    <property type="entry name" value="PROTON MYO-INOSITOL COTRANSPORTER"/>
    <property type="match status" value="1"/>
</dbReference>
<comment type="subcellular location">
    <subcellularLocation>
        <location evidence="1">Membrane</location>
        <topology evidence="1">Multi-pass membrane protein</topology>
    </subcellularLocation>
</comment>
<dbReference type="PROSITE" id="PS00216">
    <property type="entry name" value="SUGAR_TRANSPORT_1"/>
    <property type="match status" value="1"/>
</dbReference>
<feature type="transmembrane region" description="Helical" evidence="8">
    <location>
        <begin position="352"/>
        <end position="373"/>
    </location>
</feature>
<keyword evidence="11" id="KW-1185">Reference proteome</keyword>
<dbReference type="GO" id="GO:0016020">
    <property type="term" value="C:membrane"/>
    <property type="evidence" value="ECO:0007669"/>
    <property type="project" value="UniProtKB-SubCell"/>
</dbReference>
<comment type="similarity">
    <text evidence="2 7">Belongs to the major facilitator superfamily. Sugar transporter (TC 2.A.1.1) family.</text>
</comment>
<dbReference type="PROSITE" id="PS00217">
    <property type="entry name" value="SUGAR_TRANSPORT_2"/>
    <property type="match status" value="1"/>
</dbReference>
<feature type="transmembrane region" description="Helical" evidence="8">
    <location>
        <begin position="435"/>
        <end position="458"/>
    </location>
</feature>
<dbReference type="InterPro" id="IPR005828">
    <property type="entry name" value="MFS_sugar_transport-like"/>
</dbReference>
<dbReference type="InterPro" id="IPR020846">
    <property type="entry name" value="MFS_dom"/>
</dbReference>
<evidence type="ECO:0000256" key="1">
    <source>
        <dbReference type="ARBA" id="ARBA00004141"/>
    </source>
</evidence>
<dbReference type="Gene3D" id="1.20.1250.20">
    <property type="entry name" value="MFS general substrate transporter like domains"/>
    <property type="match status" value="2"/>
</dbReference>
<feature type="transmembrane region" description="Helical" evidence="8">
    <location>
        <begin position="138"/>
        <end position="159"/>
    </location>
</feature>
<dbReference type="PRINTS" id="PR00171">
    <property type="entry name" value="SUGRTRNSPORT"/>
</dbReference>
<dbReference type="NCBIfam" id="TIGR00879">
    <property type="entry name" value="SP"/>
    <property type="match status" value="1"/>
</dbReference>
<reference evidence="10" key="1">
    <citation type="submission" date="2020-12" db="EMBL/GenBank/DDBJ databases">
        <title>Metabolic potential, ecology and presence of endohyphal bacteria is reflected in genomic diversity of Mucoromycotina.</title>
        <authorList>
            <person name="Muszewska A."/>
            <person name="Okrasinska A."/>
            <person name="Steczkiewicz K."/>
            <person name="Drgas O."/>
            <person name="Orlowska M."/>
            <person name="Perlinska-Lenart U."/>
            <person name="Aleksandrzak-Piekarczyk T."/>
            <person name="Szatraj K."/>
            <person name="Zielenkiewicz U."/>
            <person name="Pilsyk S."/>
            <person name="Malc E."/>
            <person name="Mieczkowski P."/>
            <person name="Kruszewska J.S."/>
            <person name="Biernat P."/>
            <person name="Pawlowska J."/>
        </authorList>
    </citation>
    <scope>NUCLEOTIDE SEQUENCE</scope>
    <source>
        <strain evidence="10">CBS 226.32</strain>
    </source>
</reference>
<evidence type="ECO:0000256" key="7">
    <source>
        <dbReference type="RuleBase" id="RU003346"/>
    </source>
</evidence>
<dbReference type="GO" id="GO:0015791">
    <property type="term" value="P:polyol transmembrane transport"/>
    <property type="evidence" value="ECO:0007669"/>
    <property type="project" value="UniProtKB-ARBA"/>
</dbReference>
<dbReference type="InterPro" id="IPR005829">
    <property type="entry name" value="Sugar_transporter_CS"/>
</dbReference>
<evidence type="ECO:0000256" key="4">
    <source>
        <dbReference type="ARBA" id="ARBA00022692"/>
    </source>
</evidence>
<dbReference type="Proteomes" id="UP000650833">
    <property type="component" value="Unassembled WGS sequence"/>
</dbReference>
<evidence type="ECO:0000259" key="9">
    <source>
        <dbReference type="PROSITE" id="PS50850"/>
    </source>
</evidence>
<evidence type="ECO:0000313" key="11">
    <source>
        <dbReference type="Proteomes" id="UP000650833"/>
    </source>
</evidence>
<evidence type="ECO:0000313" key="10">
    <source>
        <dbReference type="EMBL" id="KAG2197856.1"/>
    </source>
</evidence>
<dbReference type="PANTHER" id="PTHR48020">
    <property type="entry name" value="PROTON MYO-INOSITOL COTRANSPORTER"/>
    <property type="match status" value="1"/>
</dbReference>
<dbReference type="SUPFAM" id="SSF103473">
    <property type="entry name" value="MFS general substrate transporter"/>
    <property type="match status" value="1"/>
</dbReference>
<keyword evidence="4 8" id="KW-0812">Transmembrane</keyword>
<keyword evidence="5 8" id="KW-1133">Transmembrane helix</keyword>
<gene>
    <name evidence="10" type="ORF">INT46_004129</name>
</gene>
<keyword evidence="6 8" id="KW-0472">Membrane</keyword>
<proteinExistence type="inferred from homology"/>
<feature type="transmembrane region" description="Helical" evidence="8">
    <location>
        <begin position="42"/>
        <end position="60"/>
    </location>
</feature>
<evidence type="ECO:0000256" key="5">
    <source>
        <dbReference type="ARBA" id="ARBA00022989"/>
    </source>
</evidence>
<sequence length="541" mass="59105">MVLVEENDINNKQHYERIPSVGDGSNFESDSDIDIDVEKGTFFVYSLVFCVCIGGFLFGYDTGVISGALQPIQDDFIMSTKQKEWIVGATTLGAIFGGFFAGLLSDKFGRKPLVLCAASIFVIGSLLLTFAMSYITLLLGRLVVGLGVGIASMIIPVYISEVAPKSFRGQLATLNTLVITFGQVIAYVVNIIYSQKPSGWRYMFGIGAIPAIIQLMIMPFMPESPRRMVAINDLAKAKRTLQRIYGSTVSNQFIDREIETIQEDMLQSNLGTYKDFLLRQNLKPLLIACMLQAAQQLSGFNTAMYYAATILQMAGFQDHQNSTVVALIVAVTNMVFTMIAVTIIDKTGRRRILIITMISMIVCLFALGGSFAVQQGGFIPKQDTCLDYVGHCSRCILDDRCGWSMDQNICVPVPNATVMLSTTLPVCPEKASDGLITFVLLFSLTSYVASYALGLGYVPWIIQSELFTLSLRGKANGIATATNWVCNLIVASTFLSMTNALSAAGTFCLYAGISILLWIGIVKWVPETSGKSLEDISALFH</sequence>
<protein>
    <recommendedName>
        <fullName evidence="9">Major facilitator superfamily (MFS) profile domain-containing protein</fullName>
    </recommendedName>
</protein>
<dbReference type="AlphaFoldDB" id="A0A8H7UTC0"/>
<dbReference type="InterPro" id="IPR050814">
    <property type="entry name" value="Myo-inositol_Transporter"/>
</dbReference>
<name>A0A8H7UTC0_9FUNG</name>
<feature type="transmembrane region" description="Helical" evidence="8">
    <location>
        <begin position="85"/>
        <end position="105"/>
    </location>
</feature>
<evidence type="ECO:0000256" key="8">
    <source>
        <dbReference type="SAM" id="Phobius"/>
    </source>
</evidence>
<dbReference type="EMBL" id="JAEPRC010000413">
    <property type="protein sequence ID" value="KAG2197856.1"/>
    <property type="molecule type" value="Genomic_DNA"/>
</dbReference>
<dbReference type="GO" id="GO:0015798">
    <property type="term" value="P:myo-inositol transport"/>
    <property type="evidence" value="ECO:0007669"/>
    <property type="project" value="UniProtKB-ARBA"/>
</dbReference>
<dbReference type="InterPro" id="IPR003663">
    <property type="entry name" value="Sugar/inositol_transpt"/>
</dbReference>
<dbReference type="InterPro" id="IPR036259">
    <property type="entry name" value="MFS_trans_sf"/>
</dbReference>
<dbReference type="OrthoDB" id="508119at2759"/>